<name>A0A6H5IRF4_9HYME</name>
<dbReference type="GO" id="GO:0004719">
    <property type="term" value="F:protein-L-isoaspartate (D-aspartate) O-methyltransferase activity"/>
    <property type="evidence" value="ECO:0007669"/>
    <property type="project" value="UniProtKB-EC"/>
</dbReference>
<dbReference type="PROSITE" id="PS01279">
    <property type="entry name" value="PCMT"/>
    <property type="match status" value="1"/>
</dbReference>
<feature type="compositionally biased region" description="Polar residues" evidence="8">
    <location>
        <begin position="215"/>
        <end position="225"/>
    </location>
</feature>
<accession>A0A6H5IRF4</accession>
<evidence type="ECO:0000256" key="1">
    <source>
        <dbReference type="ARBA" id="ARBA00004496"/>
    </source>
</evidence>
<evidence type="ECO:0000256" key="8">
    <source>
        <dbReference type="SAM" id="MobiDB-lite"/>
    </source>
</evidence>
<comment type="similarity">
    <text evidence="2">Belongs to the methyltransferase superfamily. L-isoaspartyl/D-aspartyl protein methyltransferase family.</text>
</comment>
<keyword evidence="7" id="KW-0949">S-adenosyl-L-methionine</keyword>
<dbReference type="EMBL" id="CADCXV010001000">
    <property type="protein sequence ID" value="CAB0040072.1"/>
    <property type="molecule type" value="Genomic_DNA"/>
</dbReference>
<organism evidence="9 10">
    <name type="scientific">Trichogramma brassicae</name>
    <dbReference type="NCBI Taxonomy" id="86971"/>
    <lineage>
        <taxon>Eukaryota</taxon>
        <taxon>Metazoa</taxon>
        <taxon>Ecdysozoa</taxon>
        <taxon>Arthropoda</taxon>
        <taxon>Hexapoda</taxon>
        <taxon>Insecta</taxon>
        <taxon>Pterygota</taxon>
        <taxon>Neoptera</taxon>
        <taxon>Endopterygota</taxon>
        <taxon>Hymenoptera</taxon>
        <taxon>Apocrita</taxon>
        <taxon>Proctotrupomorpha</taxon>
        <taxon>Chalcidoidea</taxon>
        <taxon>Trichogrammatidae</taxon>
        <taxon>Trichogramma</taxon>
    </lineage>
</organism>
<evidence type="ECO:0000313" key="9">
    <source>
        <dbReference type="EMBL" id="CAB0040072.1"/>
    </source>
</evidence>
<evidence type="ECO:0000256" key="4">
    <source>
        <dbReference type="ARBA" id="ARBA00022490"/>
    </source>
</evidence>
<evidence type="ECO:0000256" key="3">
    <source>
        <dbReference type="ARBA" id="ARBA00011890"/>
    </source>
</evidence>
<evidence type="ECO:0000313" key="10">
    <source>
        <dbReference type="Proteomes" id="UP000479190"/>
    </source>
</evidence>
<reference evidence="9 10" key="1">
    <citation type="submission" date="2020-02" db="EMBL/GenBank/DDBJ databases">
        <authorList>
            <person name="Ferguson B K."/>
        </authorList>
    </citation>
    <scope>NUCLEOTIDE SEQUENCE [LARGE SCALE GENOMIC DNA]</scope>
</reference>
<keyword evidence="6" id="KW-0808">Transferase</keyword>
<dbReference type="Gene3D" id="3.40.50.150">
    <property type="entry name" value="Vaccinia Virus protein VP39"/>
    <property type="match status" value="1"/>
</dbReference>
<dbReference type="EC" id="2.1.1.77" evidence="3"/>
<comment type="subcellular location">
    <subcellularLocation>
        <location evidence="1">Cytoplasm</location>
    </subcellularLocation>
</comment>
<keyword evidence="4" id="KW-0963">Cytoplasm</keyword>
<dbReference type="AlphaFoldDB" id="A0A6H5IRF4"/>
<keyword evidence="10" id="KW-1185">Reference proteome</keyword>
<dbReference type="OrthoDB" id="73890at2759"/>
<dbReference type="PANTHER" id="PTHR11579:SF0">
    <property type="entry name" value="PROTEIN-L-ISOASPARTATE(D-ASPARTATE) O-METHYLTRANSFERASE"/>
    <property type="match status" value="1"/>
</dbReference>
<dbReference type="Pfam" id="PF01135">
    <property type="entry name" value="PCMT"/>
    <property type="match status" value="1"/>
</dbReference>
<gene>
    <name evidence="9" type="ORF">TBRA_LOCUS11806</name>
</gene>
<feature type="region of interest" description="Disordered" evidence="8">
    <location>
        <begin position="214"/>
        <end position="245"/>
    </location>
</feature>
<sequence>MGFHGTTNLELVQYLKVSGVIESNLVFNTMKTIDRREFLIDRSKAYIDAPQQIGHGKTISAPHMHARTLEAFSEQLKNGKRALDIGSGTGYVTACMALALGSKGCVVAIECIPELRDKAKQIISNNYPALLKQDRVKLLYGDGKLGYACMGPYDIIHVGVAAAEIPQNVRRDRHIFSPRSLLKFNTFSAYRPIGSGRPIVDACWDERSRTGLDANRQTARRTNQAGKIARPSALRNDDGRDRAGY</sequence>
<evidence type="ECO:0000256" key="6">
    <source>
        <dbReference type="ARBA" id="ARBA00022679"/>
    </source>
</evidence>
<evidence type="ECO:0000256" key="5">
    <source>
        <dbReference type="ARBA" id="ARBA00022603"/>
    </source>
</evidence>
<evidence type="ECO:0000256" key="2">
    <source>
        <dbReference type="ARBA" id="ARBA00005369"/>
    </source>
</evidence>
<dbReference type="SUPFAM" id="SSF53335">
    <property type="entry name" value="S-adenosyl-L-methionine-dependent methyltransferases"/>
    <property type="match status" value="1"/>
</dbReference>
<dbReference type="InterPro" id="IPR029063">
    <property type="entry name" value="SAM-dependent_MTases_sf"/>
</dbReference>
<evidence type="ECO:0000256" key="7">
    <source>
        <dbReference type="ARBA" id="ARBA00022691"/>
    </source>
</evidence>
<feature type="compositionally biased region" description="Basic and acidic residues" evidence="8">
    <location>
        <begin position="235"/>
        <end position="245"/>
    </location>
</feature>
<dbReference type="GO" id="GO:0005737">
    <property type="term" value="C:cytoplasm"/>
    <property type="evidence" value="ECO:0007669"/>
    <property type="project" value="UniProtKB-SubCell"/>
</dbReference>
<proteinExistence type="inferred from homology"/>
<dbReference type="CDD" id="cd02440">
    <property type="entry name" value="AdoMet_MTases"/>
    <property type="match status" value="1"/>
</dbReference>
<protein>
    <recommendedName>
        <fullName evidence="3">protein-L-isoaspartate(D-aspartate) O-methyltransferase</fullName>
        <ecNumber evidence="3">2.1.1.77</ecNumber>
    </recommendedName>
</protein>
<dbReference type="InterPro" id="IPR000682">
    <property type="entry name" value="PCMT"/>
</dbReference>
<dbReference type="Proteomes" id="UP000479190">
    <property type="component" value="Unassembled WGS sequence"/>
</dbReference>
<dbReference type="PANTHER" id="PTHR11579">
    <property type="entry name" value="PROTEIN-L-ISOASPARTATE O-METHYLTRANSFERASE"/>
    <property type="match status" value="1"/>
</dbReference>
<keyword evidence="5" id="KW-0489">Methyltransferase</keyword>
<dbReference type="GO" id="GO:0032259">
    <property type="term" value="P:methylation"/>
    <property type="evidence" value="ECO:0007669"/>
    <property type="project" value="UniProtKB-KW"/>
</dbReference>